<dbReference type="EMBL" id="FLUL01000001">
    <property type="protein sequence ID" value="SBV93887.1"/>
    <property type="molecule type" value="Genomic_DNA"/>
</dbReference>
<organism evidence="2">
    <name type="scientific">uncultured Dysgonomonas sp</name>
    <dbReference type="NCBI Taxonomy" id="206096"/>
    <lineage>
        <taxon>Bacteria</taxon>
        <taxon>Pseudomonadati</taxon>
        <taxon>Bacteroidota</taxon>
        <taxon>Bacteroidia</taxon>
        <taxon>Bacteroidales</taxon>
        <taxon>Dysgonomonadaceae</taxon>
        <taxon>Dysgonomonas</taxon>
        <taxon>environmental samples</taxon>
    </lineage>
</organism>
<keyword evidence="1" id="KW-0812">Transmembrane</keyword>
<accession>A0A212J382</accession>
<dbReference type="RefSeq" id="WP_252637313.1">
    <property type="nucleotide sequence ID" value="NZ_CALESN010000092.1"/>
</dbReference>
<keyword evidence="1" id="KW-1133">Transmembrane helix</keyword>
<evidence type="ECO:0000256" key="1">
    <source>
        <dbReference type="SAM" id="Phobius"/>
    </source>
</evidence>
<dbReference type="PANTHER" id="PTHR37804">
    <property type="entry name" value="CDAA REGULATORY PROTEIN CDAR"/>
    <property type="match status" value="1"/>
</dbReference>
<reference evidence="2" key="1">
    <citation type="submission" date="2016-04" db="EMBL/GenBank/DDBJ databases">
        <authorList>
            <person name="Evans L.H."/>
            <person name="Alamgir A."/>
            <person name="Owens N."/>
            <person name="Weber N.D."/>
            <person name="Virtaneva K."/>
            <person name="Barbian K."/>
            <person name="Babar A."/>
            <person name="Rosenke K."/>
        </authorList>
    </citation>
    <scope>NUCLEOTIDE SEQUENCE</scope>
    <source>
        <strain evidence="2">86-2</strain>
    </source>
</reference>
<dbReference type="InterPro" id="IPR053154">
    <property type="entry name" value="c-di-AMP_regulator"/>
</dbReference>
<keyword evidence="1" id="KW-0472">Membrane</keyword>
<dbReference type="AlphaFoldDB" id="A0A212J382"/>
<dbReference type="Gene3D" id="2.170.120.40">
    <property type="entry name" value="YbbR-like domain"/>
    <property type="match status" value="1"/>
</dbReference>
<dbReference type="Gene3D" id="2.170.120.30">
    <property type="match status" value="1"/>
</dbReference>
<proteinExistence type="predicted"/>
<feature type="transmembrane region" description="Helical" evidence="1">
    <location>
        <begin position="26"/>
        <end position="45"/>
    </location>
</feature>
<protein>
    <recommendedName>
        <fullName evidence="3">YbbR-like protein</fullName>
    </recommendedName>
</protein>
<evidence type="ECO:0008006" key="3">
    <source>
        <dbReference type="Google" id="ProtNLM"/>
    </source>
</evidence>
<gene>
    <name evidence="2" type="ORF">KL86DYS2_10623</name>
</gene>
<evidence type="ECO:0000313" key="2">
    <source>
        <dbReference type="EMBL" id="SBV93887.1"/>
    </source>
</evidence>
<name>A0A212J382_9BACT</name>
<dbReference type="PANTHER" id="PTHR37804:SF1">
    <property type="entry name" value="CDAA REGULATORY PROTEIN CDAR"/>
    <property type="match status" value="1"/>
</dbReference>
<sequence length="328" mass="37923">MSDTYDKEIFAQKVKAFFKTIRWKKILTFMFFVLLSFIFWMMQVYRQKYEATLAIPVKYINEPDSIVFENELPTTVYARIKDDGATLFRYYLTRRKDSLVVDVREVIKNSPDKVIQGRNFEQLIRSKLFVTSELISYSPTRVSYSYALLRSKKLPVIFNGSVSLDAGYMLDGDLITQPDSVMVYGSKASLDTIFFAYTESDTLRNIKSAKKVKIKMKPILGVKYVPSEVELNIPIDEFIKKEVEVPITCINLPSNLEIKLFPSAVKIEFFVGKRRPDNITSSNFEVTIDYNDIKELKDATIPVRITDSPDYIRTMTPVPSEVEFVLEQ</sequence>